<keyword evidence="1" id="KW-1133">Transmembrane helix</keyword>
<organism evidence="3 4">
    <name type="scientific">Vulcanisaeta distributa (strain DSM 14429 / JCM 11212 / NBRC 100878 / IC-017)</name>
    <dbReference type="NCBI Taxonomy" id="572478"/>
    <lineage>
        <taxon>Archaea</taxon>
        <taxon>Thermoproteota</taxon>
        <taxon>Thermoprotei</taxon>
        <taxon>Thermoproteales</taxon>
        <taxon>Thermoproteaceae</taxon>
        <taxon>Vulcanisaeta</taxon>
    </lineage>
</organism>
<dbReference type="eggNOG" id="arCOG01314">
    <property type="taxonomic scope" value="Archaea"/>
</dbReference>
<feature type="domain" description="DUF4350" evidence="2">
    <location>
        <begin position="40"/>
        <end position="227"/>
    </location>
</feature>
<dbReference type="InterPro" id="IPR029062">
    <property type="entry name" value="Class_I_gatase-like"/>
</dbReference>
<keyword evidence="1" id="KW-0472">Membrane</keyword>
<sequence length="284" mass="30476">MGAGGKAYSIKWILLSLAILLLILMMIALGPSLTPFDAYNTYWDGYSEAASICLRPIYALPNNLANVSSIFIVPEDNIGKSLVTELLNYVINGGRLVVLNGNESFSNQLLSELGVGSRFTGNVIEDPVLNVINEKFPLAFIVSNPVIQTNATIIALDDATTIIINDTDVVDIAITSRFSTAGNSTGPFPVVVAIPVGRGYVILVSSPGMFMNSMINEAGNAEFLRALCGNGTALYLESTLASNPQGVVRAWLLIVYAYASTYPINYLIVIIPVVIIIAILLIKR</sequence>
<name>E1QU41_VULDI</name>
<dbReference type="HOGENOM" id="CLU_978688_0_0_2"/>
<dbReference type="Pfam" id="PF14258">
    <property type="entry name" value="DUF4350"/>
    <property type="match status" value="1"/>
</dbReference>
<protein>
    <recommendedName>
        <fullName evidence="2">DUF4350 domain-containing protein</fullName>
    </recommendedName>
</protein>
<dbReference type="InterPro" id="IPR025646">
    <property type="entry name" value="DUF4350"/>
</dbReference>
<dbReference type="GeneID" id="9751355"/>
<proteinExistence type="predicted"/>
<keyword evidence="4" id="KW-1185">Reference proteome</keyword>
<dbReference type="KEGG" id="vdi:Vdis_0437"/>
<reference evidence="4" key="2">
    <citation type="journal article" date="2010" name="Stand. Genomic Sci.">
        <title>Complete genome sequence of Vulcanisaeta distributa type strain (IC-017T).</title>
        <authorList>
            <person name="Mavromatis K."/>
            <person name="Sikorski J."/>
            <person name="Pabst E."/>
            <person name="Teshima H."/>
            <person name="Lapidus A."/>
            <person name="Lucas S."/>
            <person name="Nolan M."/>
            <person name="Glavina Del Rio T."/>
            <person name="Cheng J."/>
            <person name="Bruce D."/>
            <person name="Goodwin L."/>
            <person name="Pitluck S."/>
            <person name="Liolios K."/>
            <person name="Ivanova N."/>
            <person name="Mikhailova N."/>
            <person name="Pati A."/>
            <person name="Chen A."/>
            <person name="Palaniappan K."/>
            <person name="Land M."/>
            <person name="Hauser L."/>
            <person name="Chang Y."/>
            <person name="Jeffries C."/>
            <person name="Rohde M."/>
            <person name="Spring S."/>
            <person name="Goker M."/>
            <person name="Wirth R."/>
            <person name="Woyke T."/>
            <person name="Bristow J."/>
            <person name="Eisen J."/>
            <person name="Markowitz V."/>
            <person name="Hugenholtz P."/>
            <person name="Klenk H."/>
            <person name="Kyrpides N."/>
        </authorList>
    </citation>
    <scope>NUCLEOTIDE SEQUENCE [LARGE SCALE GENOMIC DNA]</scope>
    <source>
        <strain evidence="4">DSM 14429 / JCM 11212 / NBRC 100878 / IC-017</strain>
    </source>
</reference>
<dbReference type="Proteomes" id="UP000006681">
    <property type="component" value="Chromosome"/>
</dbReference>
<feature type="transmembrane region" description="Helical" evidence="1">
    <location>
        <begin position="264"/>
        <end position="282"/>
    </location>
</feature>
<feature type="transmembrane region" description="Helical" evidence="1">
    <location>
        <begin position="12"/>
        <end position="30"/>
    </location>
</feature>
<keyword evidence="1" id="KW-0812">Transmembrane</keyword>
<dbReference type="STRING" id="572478.Vdis_0437"/>
<accession>E1QU41</accession>
<reference evidence="3 4" key="1">
    <citation type="journal article" date="2010" name="Stand. Genomic Sci.">
        <title>Complete genome sequence of Vulcanisaeta distributa type strain (IC-017).</title>
        <authorList>
            <person name="Mavromatis K."/>
            <person name="Sikorski J."/>
            <person name="Pabst E."/>
            <person name="Teshima H."/>
            <person name="Lapidus A."/>
            <person name="Lucas S."/>
            <person name="Nolan M."/>
            <person name="Glavina Del Rio T."/>
            <person name="Cheng J.F."/>
            <person name="Bruce D."/>
            <person name="Goodwin L."/>
            <person name="Pitluck S."/>
            <person name="Liolios K."/>
            <person name="Ivanova N."/>
            <person name="Mikhailova N."/>
            <person name="Pati A."/>
            <person name="Chen A."/>
            <person name="Palaniappan K."/>
            <person name="Land M."/>
            <person name="Hauser L."/>
            <person name="Chang Y.J."/>
            <person name="Jeffries C.D."/>
            <person name="Rohde M."/>
            <person name="Spring S."/>
            <person name="Goker M."/>
            <person name="Wirth R."/>
            <person name="Woyke T."/>
            <person name="Bristow J."/>
            <person name="Eisen J.A."/>
            <person name="Markowitz V."/>
            <person name="Hugenholtz P."/>
            <person name="Klenk H.P."/>
            <person name="Kyrpides N.C."/>
        </authorList>
    </citation>
    <scope>NUCLEOTIDE SEQUENCE [LARGE SCALE GENOMIC DNA]</scope>
    <source>
        <strain evidence="4">DSM 14429 / JCM 11212 / NBRC 100878 / IC-017</strain>
    </source>
</reference>
<evidence type="ECO:0000259" key="2">
    <source>
        <dbReference type="Pfam" id="PF14258"/>
    </source>
</evidence>
<dbReference type="AlphaFoldDB" id="E1QU41"/>
<gene>
    <name evidence="3" type="ordered locus">Vdis_0437</name>
</gene>
<evidence type="ECO:0000256" key="1">
    <source>
        <dbReference type="SAM" id="Phobius"/>
    </source>
</evidence>
<dbReference type="SUPFAM" id="SSF52317">
    <property type="entry name" value="Class I glutamine amidotransferase-like"/>
    <property type="match status" value="1"/>
</dbReference>
<evidence type="ECO:0000313" key="4">
    <source>
        <dbReference type="Proteomes" id="UP000006681"/>
    </source>
</evidence>
<evidence type="ECO:0000313" key="3">
    <source>
        <dbReference type="EMBL" id="ADN49838.1"/>
    </source>
</evidence>
<dbReference type="RefSeq" id="WP_013335563.1">
    <property type="nucleotide sequence ID" value="NC_014537.1"/>
</dbReference>
<dbReference type="EMBL" id="CP002100">
    <property type="protein sequence ID" value="ADN49838.1"/>
    <property type="molecule type" value="Genomic_DNA"/>
</dbReference>